<feature type="transmembrane region" description="Helical" evidence="1">
    <location>
        <begin position="524"/>
        <end position="547"/>
    </location>
</feature>
<keyword evidence="1" id="KW-1133">Transmembrane helix</keyword>
<dbReference type="Gene3D" id="1.20.1640.10">
    <property type="entry name" value="Multidrug efflux transporter AcrB transmembrane domain"/>
    <property type="match status" value="2"/>
</dbReference>
<dbReference type="Gene3D" id="3.30.2090.10">
    <property type="entry name" value="Multidrug efflux transporter AcrB TolC docking domain, DN and DC subdomains"/>
    <property type="match status" value="2"/>
</dbReference>
<gene>
    <name evidence="2" type="ORF">NDK47_02145</name>
</gene>
<feature type="transmembrane region" description="Helical" evidence="1">
    <location>
        <begin position="841"/>
        <end position="860"/>
    </location>
</feature>
<dbReference type="Proteomes" id="UP001056500">
    <property type="component" value="Chromosome"/>
</dbReference>
<dbReference type="PANTHER" id="PTHR32063">
    <property type="match status" value="1"/>
</dbReference>
<evidence type="ECO:0000313" key="3">
    <source>
        <dbReference type="Proteomes" id="UP001056500"/>
    </source>
</evidence>
<reference evidence="2" key="1">
    <citation type="submission" date="2022-06" db="EMBL/GenBank/DDBJ databases">
        <title>Genome sequencing of Brevibacillus sp. BB3-R1.</title>
        <authorList>
            <person name="Heo J."/>
            <person name="Lee D."/>
            <person name="Won M."/>
            <person name="Han B.-H."/>
            <person name="Hong S.-B."/>
            <person name="Kwon S.-W."/>
        </authorList>
    </citation>
    <scope>NUCLEOTIDE SEQUENCE</scope>
    <source>
        <strain evidence="2">BB3-R1</strain>
    </source>
</reference>
<accession>A0ABY4WJX0</accession>
<keyword evidence="3" id="KW-1185">Reference proteome</keyword>
<evidence type="ECO:0000256" key="1">
    <source>
        <dbReference type="SAM" id="Phobius"/>
    </source>
</evidence>
<organism evidence="2 3">
    <name type="scientific">Brevibacillus ruminantium</name>
    <dbReference type="NCBI Taxonomy" id="2950604"/>
    <lineage>
        <taxon>Bacteria</taxon>
        <taxon>Bacillati</taxon>
        <taxon>Bacillota</taxon>
        <taxon>Bacilli</taxon>
        <taxon>Bacillales</taxon>
        <taxon>Paenibacillaceae</taxon>
        <taxon>Brevibacillus</taxon>
    </lineage>
</organism>
<dbReference type="InterPro" id="IPR027463">
    <property type="entry name" value="AcrB_DN_DC_subdom"/>
</dbReference>
<dbReference type="RefSeq" id="WP_251873248.1">
    <property type="nucleotide sequence ID" value="NZ_CP098755.1"/>
</dbReference>
<dbReference type="Gene3D" id="3.30.70.1430">
    <property type="entry name" value="Multidrug efflux transporter AcrB pore domain"/>
    <property type="match status" value="2"/>
</dbReference>
<name>A0ABY4WJX0_9BACL</name>
<sequence length="1018" mass="110204">MKWITKMSLKNPAMVVLISILVSLGGLFSFSVINIESEPQAKLGMLTISTMYPGASAEDVLEDVSKPLEKAIDAVSGVKSYISSSEENHSLLTVSIQAEADMDKVRDEVEKSVSNARLPAQARRPKVNLRMIGSEPMYFLAISNQGQSRTNEAFYRLVEDIFVEELQAIAGVDAADVIGMEKKVVRIRPNTEALSYYQLSPGDLKRALEAQHISSSVGSVREAGQDYIARIDNAYTSLEQLKQTRLPIPDNGFGQPAYLRIGDVATVHWELERSSISRLNGKPAVAVQITKTADGNIVDVSEAIREKLHAFRAQYPDLAFEIVSDRSDFVRTSIGGMAKEGLLGIVMAVLVIYLFLRHLKSTLIVMVSIPLCILVSVLFLYLNGISINLMSLFGMTVAIGRVVDDSIVVIENIFRRYQTEERHNRTIIEAVGEVASAITSSTLATVAVFVPIAFVSGILGDFFKPFAAAVAWALLASLLVAVTVVPWLASVTMRSEKQSVHRESRLAAVYPKALLWALKHKGRVALVTLLLFGGSLGLAATLPSGFLPELNSNLLFIKLKMPTGTTLETTSTKVESIEKAVLDEPEVLYIQSRIGGAQGEAKQTQLAEMTIKLQDGADENDVQARIRQRVTPMIPAEAQVTFSKPAAGGQGGYQLVLYGNDFAQIQEAATMVKAKLKENPLLANVKDNVSDRRGQLSITVDRDRALQWGFTPQQAASELAGVIGTASLPSIKLNGREYELIFGAGEPQSLERLPEIWLKSPLGGQVALREIASLQREEAPASLLRKEGKPYIQITADILGSDKGGISQAQTNSLKQLPLPRGVSISSEGVQQDMQKGFVEMFAAIGAAILLVLLVMVASFGNLLSPLAVLLSLPLASIGGLFGLWLFGGVLDMTVLIGFLMLIGIVVTNAIVLIDRVGQKMREGLAVREALIEAGRTRLRPILMTAVATIAAMLPLAFGFSEGSLLSKGLSIVVIGGLLSSTLMTLVVVPVGYEALYHLANRRRIRKQSHTVQEALEG</sequence>
<dbReference type="Pfam" id="PF00873">
    <property type="entry name" value="ACR_tran"/>
    <property type="match status" value="1"/>
</dbReference>
<evidence type="ECO:0000313" key="2">
    <source>
        <dbReference type="EMBL" id="USG66160.1"/>
    </source>
</evidence>
<keyword evidence="1" id="KW-0812">Transmembrane</keyword>
<dbReference type="PRINTS" id="PR00702">
    <property type="entry name" value="ACRIFLAVINRP"/>
</dbReference>
<protein>
    <submittedName>
        <fullName evidence="2">Efflux RND transporter permease subunit</fullName>
    </submittedName>
</protein>
<dbReference type="EMBL" id="CP098755">
    <property type="protein sequence ID" value="USG66160.1"/>
    <property type="molecule type" value="Genomic_DNA"/>
</dbReference>
<feature type="transmembrane region" description="Helical" evidence="1">
    <location>
        <begin position="434"/>
        <end position="460"/>
    </location>
</feature>
<feature type="transmembrane region" description="Helical" evidence="1">
    <location>
        <begin position="466"/>
        <end position="489"/>
    </location>
</feature>
<dbReference type="Gene3D" id="3.30.70.1440">
    <property type="entry name" value="Multidrug efflux transporter AcrB pore domain"/>
    <property type="match status" value="1"/>
</dbReference>
<keyword evidence="1" id="KW-0472">Membrane</keyword>
<feature type="transmembrane region" description="Helical" evidence="1">
    <location>
        <begin position="972"/>
        <end position="997"/>
    </location>
</feature>
<feature type="transmembrane region" description="Helical" evidence="1">
    <location>
        <begin position="336"/>
        <end position="356"/>
    </location>
</feature>
<feature type="transmembrane region" description="Helical" evidence="1">
    <location>
        <begin position="867"/>
        <end position="887"/>
    </location>
</feature>
<feature type="transmembrane region" description="Helical" evidence="1">
    <location>
        <begin position="893"/>
        <end position="914"/>
    </location>
</feature>
<feature type="transmembrane region" description="Helical" evidence="1">
    <location>
        <begin position="942"/>
        <end position="960"/>
    </location>
</feature>
<dbReference type="PANTHER" id="PTHR32063:SF0">
    <property type="entry name" value="SWARMING MOTILITY PROTEIN SWRC"/>
    <property type="match status" value="1"/>
</dbReference>
<dbReference type="Gene3D" id="3.30.70.1320">
    <property type="entry name" value="Multidrug efflux transporter AcrB pore domain like"/>
    <property type="match status" value="1"/>
</dbReference>
<dbReference type="SUPFAM" id="SSF82714">
    <property type="entry name" value="Multidrug efflux transporter AcrB TolC docking domain, DN and DC subdomains"/>
    <property type="match status" value="2"/>
</dbReference>
<dbReference type="InterPro" id="IPR001036">
    <property type="entry name" value="Acrflvin-R"/>
</dbReference>
<proteinExistence type="predicted"/>
<dbReference type="SUPFAM" id="SSF82866">
    <property type="entry name" value="Multidrug efflux transporter AcrB transmembrane domain"/>
    <property type="match status" value="2"/>
</dbReference>
<dbReference type="SUPFAM" id="SSF82693">
    <property type="entry name" value="Multidrug efflux transporter AcrB pore domain, PN1, PN2, PC1 and PC2 subdomains"/>
    <property type="match status" value="3"/>
</dbReference>
<feature type="transmembrane region" description="Helical" evidence="1">
    <location>
        <begin position="363"/>
        <end position="383"/>
    </location>
</feature>
<feature type="transmembrane region" description="Helical" evidence="1">
    <location>
        <begin position="389"/>
        <end position="414"/>
    </location>
</feature>